<evidence type="ECO:0000313" key="9">
    <source>
        <dbReference type="EMBL" id="MCI2242891.1"/>
    </source>
</evidence>
<organism evidence="9 10">
    <name type="scientific">Adlercreutzia faecimuris</name>
    <dbReference type="NCBI Taxonomy" id="2897341"/>
    <lineage>
        <taxon>Bacteria</taxon>
        <taxon>Bacillati</taxon>
        <taxon>Actinomycetota</taxon>
        <taxon>Coriobacteriia</taxon>
        <taxon>Eggerthellales</taxon>
        <taxon>Eggerthellaceae</taxon>
        <taxon>Adlercreutzia</taxon>
    </lineage>
</organism>
<dbReference type="SUPFAM" id="SSF50692">
    <property type="entry name" value="ADC-like"/>
    <property type="match status" value="1"/>
</dbReference>
<proteinExistence type="inferred from homology"/>
<sequence length="801" mass="88965">MDFDNDIGKPWRWTEEDGTVVTRGAAWSAPGCHPTGCGIKTYVKDGRLVRIEGDENHPVTKGRLCVRCLTLKDFTYHPDRIIYPMKRAREDRGLDKWERCSWEEAYGIIAENVGRIKEKYGAETLLAMTGTGRMTQMAGVGAHRALGTPNGCYAQSGFACYGPRVSITQYLLGAPYPEIDFAGGLPGGYDDPQYQVPEMIVQWGKEPLVSNGDGLFGHAVLDLVKRGAKLMCVDPRLTWTCALADYHLQLRPGTDAALGMAMLDTIIAEDLYDHDFVDKWCYGFEQLAERVATMPAERAADICGIPAEEIKEAARAYANAKPASIAWGLAIDQTVNGAQAGQCILSLIAITGNFDVPGGNILQDIFDGSGDKVVAGLGWKLLPDELKEKVIGLEEYPAYVNMMLRAHADRALDALETDIPYKIHGIWFGSTNLLAPTCSAQPKRWYNAAKDLDFNWVNDIFMTPTAMALCDVFLPISSCIEQDSIVPTHYGGTPNYYSALNKCIEVGECKGEFYNYHDMGLIVNPSAWTGDNACTPMEFIDDYFVGGTGMNHAKLREEVTHQRVVGYRKYETGHLRPDGMPGFNTMTGRLELYSYAFQSFGEDPLPYYVEPPFSPVSTPEVAERYPFILTTGAREYAYFHSEGRQIPYLRELVPEPLFEVNEADARAKGIKDGDWVRVENQFGFCLLVAKVTNAVKPGLVHAQHGWWFPEEDGEAPHLFGVWKSNINSLVPHSRNGKLGFGAPYKCLLCDFRKAVPEDFENVDVEGVDQPGMPKHKYDDNFYRLDKDESYQGASPAAGEGE</sequence>
<dbReference type="InterPro" id="IPR006656">
    <property type="entry name" value="Mopterin_OxRdtase"/>
</dbReference>
<dbReference type="SMART" id="SM00926">
    <property type="entry name" value="Molybdop_Fe4S4"/>
    <property type="match status" value="1"/>
</dbReference>
<keyword evidence="10" id="KW-1185">Reference proteome</keyword>
<dbReference type="PANTHER" id="PTHR43742:SF6">
    <property type="entry name" value="OXIDOREDUCTASE YYAE-RELATED"/>
    <property type="match status" value="1"/>
</dbReference>
<dbReference type="EMBL" id="JAJMLW010000004">
    <property type="protein sequence ID" value="MCI2242891.1"/>
    <property type="molecule type" value="Genomic_DNA"/>
</dbReference>
<accession>A0ABS9WJ35</accession>
<evidence type="ECO:0000256" key="4">
    <source>
        <dbReference type="ARBA" id="ARBA00022723"/>
    </source>
</evidence>
<dbReference type="PANTHER" id="PTHR43742">
    <property type="entry name" value="TRIMETHYLAMINE-N-OXIDE REDUCTASE"/>
    <property type="match status" value="1"/>
</dbReference>
<dbReference type="InterPro" id="IPR009010">
    <property type="entry name" value="Asp_de-COase-like_dom_sf"/>
</dbReference>
<dbReference type="InterPro" id="IPR050612">
    <property type="entry name" value="Prok_Mopterin_Oxidored"/>
</dbReference>
<evidence type="ECO:0000256" key="7">
    <source>
        <dbReference type="ARBA" id="ARBA00023014"/>
    </source>
</evidence>
<evidence type="ECO:0000259" key="8">
    <source>
        <dbReference type="PROSITE" id="PS51669"/>
    </source>
</evidence>
<dbReference type="InterPro" id="IPR006655">
    <property type="entry name" value="Mopterin_OxRdtase_prok_CS"/>
</dbReference>
<comment type="similarity">
    <text evidence="2">Belongs to the prokaryotic molybdopterin-containing oxidoreductase family.</text>
</comment>
<dbReference type="InterPro" id="IPR006963">
    <property type="entry name" value="Mopterin_OxRdtase_4Fe-4S_dom"/>
</dbReference>
<gene>
    <name evidence="9" type="ORF">LPT13_11095</name>
</gene>
<evidence type="ECO:0000256" key="6">
    <source>
        <dbReference type="ARBA" id="ARBA00023004"/>
    </source>
</evidence>
<comment type="cofactor">
    <cofactor evidence="1">
        <name>Mo-bis(molybdopterin guanine dinucleotide)</name>
        <dbReference type="ChEBI" id="CHEBI:60539"/>
    </cofactor>
</comment>
<dbReference type="Gene3D" id="3.40.50.740">
    <property type="match status" value="1"/>
</dbReference>
<evidence type="ECO:0000256" key="5">
    <source>
        <dbReference type="ARBA" id="ARBA00023002"/>
    </source>
</evidence>
<dbReference type="Gene3D" id="3.40.228.10">
    <property type="entry name" value="Dimethylsulfoxide Reductase, domain 2"/>
    <property type="match status" value="1"/>
</dbReference>
<evidence type="ECO:0000256" key="2">
    <source>
        <dbReference type="ARBA" id="ARBA00010312"/>
    </source>
</evidence>
<dbReference type="Pfam" id="PF01568">
    <property type="entry name" value="Molydop_binding"/>
    <property type="match status" value="1"/>
</dbReference>
<dbReference type="PROSITE" id="PS51669">
    <property type="entry name" value="4FE4S_MOW_BIS_MGD"/>
    <property type="match status" value="1"/>
</dbReference>
<keyword evidence="3" id="KW-0500">Molybdenum</keyword>
<dbReference type="CDD" id="cd02781">
    <property type="entry name" value="MopB_CT_Acetylene-hydratase"/>
    <property type="match status" value="1"/>
</dbReference>
<evidence type="ECO:0000313" key="10">
    <source>
        <dbReference type="Proteomes" id="UP001430755"/>
    </source>
</evidence>
<reference evidence="9" key="1">
    <citation type="submission" date="2021-11" db="EMBL/GenBank/DDBJ databases">
        <title>A Novel Adlercreutzia Species, isolated from a Allomyrina dichotoma larva feces.</title>
        <authorList>
            <person name="Suh M.K."/>
        </authorList>
    </citation>
    <scope>NUCLEOTIDE SEQUENCE</scope>
    <source>
        <strain evidence="9">JBNU-10</strain>
    </source>
</reference>
<dbReference type="RefSeq" id="WP_242166457.1">
    <property type="nucleotide sequence ID" value="NZ_JAJMLW010000004.1"/>
</dbReference>
<protein>
    <submittedName>
        <fullName evidence="9">Molybdopterin-dependent oxidoreductase</fullName>
    </submittedName>
</protein>
<feature type="domain" description="4Fe-4S Mo/W bis-MGD-type" evidence="8">
    <location>
        <begin position="23"/>
        <end position="79"/>
    </location>
</feature>
<keyword evidence="5" id="KW-0560">Oxidoreductase</keyword>
<evidence type="ECO:0000256" key="3">
    <source>
        <dbReference type="ARBA" id="ARBA00022505"/>
    </source>
</evidence>
<comment type="caution">
    <text evidence="9">The sequence shown here is derived from an EMBL/GenBank/DDBJ whole genome shotgun (WGS) entry which is preliminary data.</text>
</comment>
<dbReference type="PROSITE" id="PS00932">
    <property type="entry name" value="MOLYBDOPTERIN_PROK_3"/>
    <property type="match status" value="1"/>
</dbReference>
<dbReference type="Gene3D" id="2.40.40.20">
    <property type="match status" value="1"/>
</dbReference>
<dbReference type="Proteomes" id="UP001430755">
    <property type="component" value="Unassembled WGS sequence"/>
</dbReference>
<evidence type="ECO:0000256" key="1">
    <source>
        <dbReference type="ARBA" id="ARBA00001942"/>
    </source>
</evidence>
<dbReference type="SUPFAM" id="SSF53706">
    <property type="entry name" value="Formate dehydrogenase/DMSO reductase, domains 1-3"/>
    <property type="match status" value="1"/>
</dbReference>
<dbReference type="Pfam" id="PF00384">
    <property type="entry name" value="Molybdopterin"/>
    <property type="match status" value="1"/>
</dbReference>
<name>A0ABS9WJ35_9ACTN</name>
<keyword evidence="7" id="KW-0411">Iron-sulfur</keyword>
<dbReference type="InterPro" id="IPR006657">
    <property type="entry name" value="MoPterin_dinucl-bd_dom"/>
</dbReference>
<dbReference type="Pfam" id="PF04879">
    <property type="entry name" value="Molybdop_Fe4S4"/>
    <property type="match status" value="1"/>
</dbReference>
<dbReference type="InterPro" id="IPR037949">
    <property type="entry name" value="MopB_CT_Acetylene-hydratase"/>
</dbReference>
<dbReference type="Gene3D" id="2.20.25.90">
    <property type="entry name" value="ADC-like domains"/>
    <property type="match status" value="1"/>
</dbReference>
<keyword evidence="4" id="KW-0479">Metal-binding</keyword>
<keyword evidence="6" id="KW-0408">Iron</keyword>